<comment type="caution">
    <text evidence="4">The sequence shown here is derived from an EMBL/GenBank/DDBJ whole genome shotgun (WGS) entry which is preliminary data.</text>
</comment>
<dbReference type="Proteomes" id="UP000315369">
    <property type="component" value="Unassembled WGS sequence"/>
</dbReference>
<protein>
    <submittedName>
        <fullName evidence="4">GNAT family N-acetyltransferase</fullName>
    </submittedName>
</protein>
<dbReference type="Gene3D" id="3.40.630.30">
    <property type="match status" value="1"/>
</dbReference>
<dbReference type="InterPro" id="IPR000182">
    <property type="entry name" value="GNAT_dom"/>
</dbReference>
<organism evidence="4 5">
    <name type="scientific">Myxococcus llanfairpwllgwyngyllgogerychwyrndrobwllllantysiliogogogochensis</name>
    <dbReference type="NCBI Taxonomy" id="2590453"/>
    <lineage>
        <taxon>Bacteria</taxon>
        <taxon>Pseudomonadati</taxon>
        <taxon>Myxococcota</taxon>
        <taxon>Myxococcia</taxon>
        <taxon>Myxococcales</taxon>
        <taxon>Cystobacterineae</taxon>
        <taxon>Myxococcaceae</taxon>
        <taxon>Myxococcus</taxon>
    </lineage>
</organism>
<evidence type="ECO:0000256" key="2">
    <source>
        <dbReference type="ARBA" id="ARBA00023315"/>
    </source>
</evidence>
<dbReference type="GO" id="GO:0005737">
    <property type="term" value="C:cytoplasm"/>
    <property type="evidence" value="ECO:0007669"/>
    <property type="project" value="InterPro"/>
</dbReference>
<evidence type="ECO:0000259" key="3">
    <source>
        <dbReference type="PROSITE" id="PS51186"/>
    </source>
</evidence>
<proteinExistence type="predicted"/>
<keyword evidence="5" id="KW-1185">Reference proteome</keyword>
<keyword evidence="2" id="KW-0012">Acyltransferase</keyword>
<sequence length="148" mass="15602">MTVTLRPARPEDLGPVEALLTSAGLPLQGVARHLPAFLVAEYEGAIVGAAGLEVYATGALLRSVVIAPARKGQGLGAKLIHRLVQKAEAEGIGTVFLLTTTAEDYFPRFGFTRIERANLPPEFQASEELRGACPASAVVMRRTAPPVG</sequence>
<dbReference type="SUPFAM" id="SSF55729">
    <property type="entry name" value="Acyl-CoA N-acyltransferases (Nat)"/>
    <property type="match status" value="1"/>
</dbReference>
<dbReference type="PANTHER" id="PTHR30602">
    <property type="entry name" value="AMINO-ACID ACETYLTRANSFERASE"/>
    <property type="match status" value="1"/>
</dbReference>
<dbReference type="PROSITE" id="PS51186">
    <property type="entry name" value="GNAT"/>
    <property type="match status" value="1"/>
</dbReference>
<evidence type="ECO:0000313" key="4">
    <source>
        <dbReference type="EMBL" id="TQF09935.1"/>
    </source>
</evidence>
<dbReference type="RefSeq" id="WP_141648264.1">
    <property type="nucleotide sequence ID" value="NZ_VIFM01000296.1"/>
</dbReference>
<dbReference type="GO" id="GO:0004042">
    <property type="term" value="F:L-glutamate N-acetyltransferase activity"/>
    <property type="evidence" value="ECO:0007669"/>
    <property type="project" value="InterPro"/>
</dbReference>
<dbReference type="GO" id="GO:0006526">
    <property type="term" value="P:L-arginine biosynthetic process"/>
    <property type="evidence" value="ECO:0007669"/>
    <property type="project" value="InterPro"/>
</dbReference>
<dbReference type="PANTHER" id="PTHR30602:SF12">
    <property type="entry name" value="AMINO-ACID ACETYLTRANSFERASE NAGS1, CHLOROPLASTIC-RELATED"/>
    <property type="match status" value="1"/>
</dbReference>
<dbReference type="NCBIfam" id="NF040501">
    <property type="entry name" value="resist_ArsN2"/>
    <property type="match status" value="1"/>
</dbReference>
<keyword evidence="1 4" id="KW-0808">Transferase</keyword>
<feature type="domain" description="N-acetyltransferase" evidence="3">
    <location>
        <begin position="3"/>
        <end position="145"/>
    </location>
</feature>
<name>A0A540WLQ1_9BACT</name>
<evidence type="ECO:0000313" key="5">
    <source>
        <dbReference type="Proteomes" id="UP000315369"/>
    </source>
</evidence>
<dbReference type="Pfam" id="PF13508">
    <property type="entry name" value="Acetyltransf_7"/>
    <property type="match status" value="1"/>
</dbReference>
<dbReference type="OrthoDB" id="9793138at2"/>
<dbReference type="CDD" id="cd04301">
    <property type="entry name" value="NAT_SF"/>
    <property type="match status" value="1"/>
</dbReference>
<dbReference type="InterPro" id="IPR016181">
    <property type="entry name" value="Acyl_CoA_acyltransferase"/>
</dbReference>
<dbReference type="EMBL" id="VIFM01000296">
    <property type="protein sequence ID" value="TQF09935.1"/>
    <property type="molecule type" value="Genomic_DNA"/>
</dbReference>
<evidence type="ECO:0000256" key="1">
    <source>
        <dbReference type="ARBA" id="ARBA00022679"/>
    </source>
</evidence>
<dbReference type="AlphaFoldDB" id="A0A540WLQ1"/>
<reference evidence="4 5" key="1">
    <citation type="submission" date="2019-06" db="EMBL/GenBank/DDBJ databases">
        <authorList>
            <person name="Livingstone P."/>
            <person name="Whitworth D."/>
        </authorList>
    </citation>
    <scope>NUCLEOTIDE SEQUENCE [LARGE SCALE GENOMIC DNA]</scope>
    <source>
        <strain evidence="4 5">AM401</strain>
    </source>
</reference>
<accession>A0A540WLQ1</accession>
<dbReference type="InterPro" id="IPR010167">
    <property type="entry name" value="NH2A_AcTrfase"/>
</dbReference>
<gene>
    <name evidence="4" type="ORF">FJV41_42080</name>
</gene>